<keyword evidence="1" id="KW-0378">Hydrolase</keyword>
<keyword evidence="1" id="KW-0808">Transferase</keyword>
<dbReference type="Proteomes" id="UP000029380">
    <property type="component" value="Unassembled WGS sequence"/>
</dbReference>
<organism evidence="1 2">
    <name type="scientific">Tetragenococcus muriaticus PMC-11-5</name>
    <dbReference type="NCBI Taxonomy" id="1302649"/>
    <lineage>
        <taxon>Bacteria</taxon>
        <taxon>Bacillati</taxon>
        <taxon>Bacillota</taxon>
        <taxon>Bacilli</taxon>
        <taxon>Lactobacillales</taxon>
        <taxon>Enterococcaceae</taxon>
        <taxon>Tetragenococcus</taxon>
    </lineage>
</organism>
<evidence type="ECO:0000313" key="1">
    <source>
        <dbReference type="EMBL" id="KFN90086.1"/>
    </source>
</evidence>
<evidence type="ECO:0000313" key="2">
    <source>
        <dbReference type="Proteomes" id="UP000029380"/>
    </source>
</evidence>
<gene>
    <name evidence="1" type="ORF">TMUPMC115_2079</name>
</gene>
<dbReference type="RefSeq" id="WP_028790813.1">
    <property type="nucleotide sequence ID" value="NZ_JPVU01000229.1"/>
</dbReference>
<dbReference type="PATRIC" id="fig|1302649.3.peg.2076"/>
<dbReference type="GO" id="GO:0005829">
    <property type="term" value="C:cytosol"/>
    <property type="evidence" value="ECO:0007669"/>
    <property type="project" value="TreeGrafter"/>
</dbReference>
<dbReference type="CDD" id="cd01745">
    <property type="entry name" value="GATase1_2"/>
    <property type="match status" value="1"/>
</dbReference>
<dbReference type="InterPro" id="IPR029062">
    <property type="entry name" value="Class_I_gatase-like"/>
</dbReference>
<dbReference type="EMBL" id="JPVU01000229">
    <property type="protein sequence ID" value="KFN90086.1"/>
    <property type="molecule type" value="Genomic_DNA"/>
</dbReference>
<reference evidence="1 2" key="1">
    <citation type="submission" date="2014-08" db="EMBL/GenBank/DDBJ databases">
        <title>Genome sequence of Tetragenococcus muriaticus.</title>
        <authorList>
            <person name="Chuea-nongthon C."/>
            <person name="Rodtong S."/>
            <person name="Yongsawatdigul J."/>
            <person name="Steele J.L."/>
            <person name="Liu X.-y."/>
            <person name="Speers J."/>
            <person name="Glasner J.D."/>
            <person name="Neeno-Eckwall E.C."/>
        </authorList>
    </citation>
    <scope>NUCLEOTIDE SEQUENCE [LARGE SCALE GENOMIC DNA]</scope>
    <source>
        <strain evidence="1 2">PMC-11-5</strain>
    </source>
</reference>
<dbReference type="PROSITE" id="PS51273">
    <property type="entry name" value="GATASE_TYPE_1"/>
    <property type="match status" value="1"/>
</dbReference>
<protein>
    <submittedName>
        <fullName evidence="1">Class I glutamine amidotransferase</fullName>
        <ecNumber evidence="1">3.-.-.-</ecNumber>
    </submittedName>
</protein>
<proteinExistence type="predicted"/>
<dbReference type="EC" id="3.-.-.-" evidence="1"/>
<dbReference type="Gene3D" id="3.40.50.880">
    <property type="match status" value="1"/>
</dbReference>
<dbReference type="PANTHER" id="PTHR43235">
    <property type="entry name" value="GLUTAMINE AMIDOTRANSFERASE PB2B2.05-RELATED"/>
    <property type="match status" value="1"/>
</dbReference>
<accession>A0A091BWS6</accession>
<comment type="caution">
    <text evidence="1">The sequence shown here is derived from an EMBL/GenBank/DDBJ whole genome shotgun (WGS) entry which is preliminary data.</text>
</comment>
<dbReference type="InterPro" id="IPR044668">
    <property type="entry name" value="PuuD-like"/>
</dbReference>
<sequence length="235" mass="26585">MKPQLIGVAANEALDPGETMHHLPISYTPDGYVKAIQKAGGLPFVLPIGTPEQAKEYVTRIDKLILAGGQDVSPKFYKQQATVQGHYSEARDRFELALLDEALLQQKPVFAVCRGMQLMNVFFGGDLRQELQSFTDILHMQEPIPREQPTHELITKNDSFLYQIYGYRAHVNSFHNQALNQVSSHLYETAFCPDGVIEAVENQERHLLGVQWHPDFAYAAQPNEMAVFDYVVKKL</sequence>
<dbReference type="Pfam" id="PF07722">
    <property type="entry name" value="Peptidase_C26"/>
    <property type="match status" value="1"/>
</dbReference>
<keyword evidence="1" id="KW-0315">Glutamine amidotransferase</keyword>
<name>A0A091BWS6_9ENTE</name>
<dbReference type="InterPro" id="IPR011697">
    <property type="entry name" value="Peptidase_C26"/>
</dbReference>
<dbReference type="PANTHER" id="PTHR43235:SF1">
    <property type="entry name" value="GLUTAMINE AMIDOTRANSFERASE PB2B2.05-RELATED"/>
    <property type="match status" value="1"/>
</dbReference>
<dbReference type="OrthoDB" id="9813383at2"/>
<dbReference type="GO" id="GO:0016740">
    <property type="term" value="F:transferase activity"/>
    <property type="evidence" value="ECO:0007669"/>
    <property type="project" value="UniProtKB-KW"/>
</dbReference>
<dbReference type="SUPFAM" id="SSF52317">
    <property type="entry name" value="Class I glutamine amidotransferase-like"/>
    <property type="match status" value="1"/>
</dbReference>
<dbReference type="GO" id="GO:0033969">
    <property type="term" value="F:gamma-glutamyl-gamma-aminobutyrate hydrolase activity"/>
    <property type="evidence" value="ECO:0007669"/>
    <property type="project" value="TreeGrafter"/>
</dbReference>
<dbReference type="AlphaFoldDB" id="A0A091BWS6"/>
<dbReference type="GO" id="GO:0006598">
    <property type="term" value="P:polyamine catabolic process"/>
    <property type="evidence" value="ECO:0007669"/>
    <property type="project" value="TreeGrafter"/>
</dbReference>